<feature type="region of interest" description="Disordered" evidence="1">
    <location>
        <begin position="53"/>
        <end position="96"/>
    </location>
</feature>
<evidence type="ECO:0000313" key="2">
    <source>
        <dbReference type="EMBL" id="CAH2397770.1"/>
    </source>
</evidence>
<keyword evidence="3" id="KW-1185">Reference proteome</keyword>
<reference evidence="2 3" key="1">
    <citation type="submission" date="2022-03" db="EMBL/GenBank/DDBJ databases">
        <authorList>
            <person name="Brunel B."/>
        </authorList>
    </citation>
    <scope>NUCLEOTIDE SEQUENCE [LARGE SCALE GENOMIC DNA]</scope>
    <source>
        <strain evidence="2">STM5069sample</strain>
    </source>
</reference>
<accession>A0ABN8JIR5</accession>
<evidence type="ECO:0000313" key="3">
    <source>
        <dbReference type="Proteomes" id="UP001153050"/>
    </source>
</evidence>
<dbReference type="EMBL" id="CAKXZT010000090">
    <property type="protein sequence ID" value="CAH2397770.1"/>
    <property type="molecule type" value="Genomic_DNA"/>
</dbReference>
<proteinExistence type="predicted"/>
<organism evidence="2 3">
    <name type="scientific">Mesorhizobium escarrei</name>
    <dbReference type="NCBI Taxonomy" id="666018"/>
    <lineage>
        <taxon>Bacteria</taxon>
        <taxon>Pseudomonadati</taxon>
        <taxon>Pseudomonadota</taxon>
        <taxon>Alphaproteobacteria</taxon>
        <taxon>Hyphomicrobiales</taxon>
        <taxon>Phyllobacteriaceae</taxon>
        <taxon>Mesorhizobium</taxon>
    </lineage>
</organism>
<gene>
    <name evidence="2" type="ORF">MES5069_180081</name>
</gene>
<protein>
    <submittedName>
        <fullName evidence="2">Uncharacterized protein</fullName>
    </submittedName>
</protein>
<dbReference type="Proteomes" id="UP001153050">
    <property type="component" value="Unassembled WGS sequence"/>
</dbReference>
<name>A0ABN8JIR5_9HYPH</name>
<sequence length="96" mass="9900">MAPPAISVGGQGAAGSRLVTLALYGAPSVLPDISPSWGEIGSFADRASFQKVGDWRNTDDGRSPPCGGDVRQDRGGRGRAPTLPKSPEAARRNEGP</sequence>
<evidence type="ECO:0000256" key="1">
    <source>
        <dbReference type="SAM" id="MobiDB-lite"/>
    </source>
</evidence>
<feature type="compositionally biased region" description="Basic and acidic residues" evidence="1">
    <location>
        <begin position="53"/>
        <end position="62"/>
    </location>
</feature>
<comment type="caution">
    <text evidence="2">The sequence shown here is derived from an EMBL/GenBank/DDBJ whole genome shotgun (WGS) entry which is preliminary data.</text>
</comment>